<dbReference type="PROSITE" id="PS51257">
    <property type="entry name" value="PROKAR_LIPOPROTEIN"/>
    <property type="match status" value="1"/>
</dbReference>
<keyword evidence="7" id="KW-0378">Hydrolase</keyword>
<proteinExistence type="predicted"/>
<name>A0A1H5S7U5_XYLRU</name>
<protein>
    <submittedName>
        <fullName evidence="7">Endonuclease G</fullName>
    </submittedName>
</protein>
<dbReference type="InterPro" id="IPR044925">
    <property type="entry name" value="His-Me_finger_sf"/>
</dbReference>
<dbReference type="AlphaFoldDB" id="A0A1H5S7U5"/>
<feature type="active site" description="Proton acceptor" evidence="1">
    <location>
        <position position="149"/>
    </location>
</feature>
<evidence type="ECO:0000313" key="8">
    <source>
        <dbReference type="Proteomes" id="UP000236735"/>
    </source>
</evidence>
<keyword evidence="7" id="KW-0255">Endonuclease</keyword>
<sequence length="305" mass="34434">MKRLFYLISLFMLASCGGSSEDGPEPTPTPGPIESTNINKNDASQNEYLALLEMPKTKSGSIVVTHTVEGYGVNYSFEWDSSLRAQRWTCYTLNKKNMASNGNTRKSLWPEGDPWNYDPDIATAQQQATYSELSKSYFPGTSAYYEKGHICPSADRLYSKDVNEQTFFMTNILPMVAKFNGGIWSMMEARTRNWANGADELYVCKGGTIDKSEQILGKTINNHIVPKFFFVALLHKKGDTYKALGFWVEHLNEDHSNDNLGDYVVNIDKLEELTGIDFFCNLPDDIENQIESVSQEDVKSSWGLR</sequence>
<evidence type="ECO:0000256" key="3">
    <source>
        <dbReference type="SAM" id="MobiDB-lite"/>
    </source>
</evidence>
<dbReference type="RefSeq" id="WP_103915083.1">
    <property type="nucleotide sequence ID" value="NZ_FNUV01000001.1"/>
</dbReference>
<gene>
    <name evidence="7" type="ORF">SAMN05216354_0555</name>
</gene>
<dbReference type="GO" id="GO:0016787">
    <property type="term" value="F:hydrolase activity"/>
    <property type="evidence" value="ECO:0007669"/>
    <property type="project" value="InterPro"/>
</dbReference>
<dbReference type="SMART" id="SM00477">
    <property type="entry name" value="NUC"/>
    <property type="match status" value="1"/>
</dbReference>
<dbReference type="GO" id="GO:0003676">
    <property type="term" value="F:nucleic acid binding"/>
    <property type="evidence" value="ECO:0007669"/>
    <property type="project" value="InterPro"/>
</dbReference>
<evidence type="ECO:0000256" key="2">
    <source>
        <dbReference type="PIRSR" id="PIRSR640255-2"/>
    </source>
</evidence>
<evidence type="ECO:0000259" key="5">
    <source>
        <dbReference type="SMART" id="SM00477"/>
    </source>
</evidence>
<dbReference type="Pfam" id="PF01223">
    <property type="entry name" value="Endonuclease_NS"/>
    <property type="match status" value="1"/>
</dbReference>
<dbReference type="SUPFAM" id="SSF54060">
    <property type="entry name" value="His-Me finger endonucleases"/>
    <property type="match status" value="1"/>
</dbReference>
<dbReference type="InterPro" id="IPR044929">
    <property type="entry name" value="DNA/RNA_non-sp_Endonuclease_sf"/>
</dbReference>
<dbReference type="GO" id="GO:0004519">
    <property type="term" value="F:endonuclease activity"/>
    <property type="evidence" value="ECO:0007669"/>
    <property type="project" value="UniProtKB-KW"/>
</dbReference>
<feature type="domain" description="DNA/RNA non-specific endonuclease/pyrophosphatase/phosphodiesterase" evidence="6">
    <location>
        <begin position="71"/>
        <end position="285"/>
    </location>
</feature>
<accession>A0A1H5S7U5</accession>
<feature type="signal peptide" evidence="4">
    <location>
        <begin position="1"/>
        <end position="21"/>
    </location>
</feature>
<reference evidence="7 8" key="1">
    <citation type="submission" date="2016-10" db="EMBL/GenBank/DDBJ databases">
        <authorList>
            <person name="de Groot N.N."/>
        </authorList>
    </citation>
    <scope>NUCLEOTIDE SEQUENCE [LARGE SCALE GENOMIC DNA]</scope>
    <source>
        <strain evidence="7 8">AR32</strain>
    </source>
</reference>
<keyword evidence="2" id="KW-0479">Metal-binding</keyword>
<evidence type="ECO:0000256" key="4">
    <source>
        <dbReference type="SAM" id="SignalP"/>
    </source>
</evidence>
<feature type="region of interest" description="Disordered" evidence="3">
    <location>
        <begin position="18"/>
        <end position="40"/>
    </location>
</feature>
<dbReference type="EMBL" id="FNUV01000001">
    <property type="protein sequence ID" value="SEF46663.1"/>
    <property type="molecule type" value="Genomic_DNA"/>
</dbReference>
<dbReference type="InterPro" id="IPR040255">
    <property type="entry name" value="Non-specific_endonuclease"/>
</dbReference>
<dbReference type="Proteomes" id="UP000236735">
    <property type="component" value="Unassembled WGS sequence"/>
</dbReference>
<dbReference type="SMART" id="SM00892">
    <property type="entry name" value="Endonuclease_NS"/>
    <property type="match status" value="1"/>
</dbReference>
<dbReference type="PANTHER" id="PTHR13966:SF5">
    <property type="entry name" value="ENDONUCLEASE G, MITOCHONDRIAL"/>
    <property type="match status" value="1"/>
</dbReference>
<feature type="binding site" evidence="2">
    <location>
        <position position="180"/>
    </location>
    <ligand>
        <name>Mg(2+)</name>
        <dbReference type="ChEBI" id="CHEBI:18420"/>
        <note>catalytic</note>
    </ligand>
</feature>
<dbReference type="Gene3D" id="3.40.570.10">
    <property type="entry name" value="Extracellular Endonuclease, subunit A"/>
    <property type="match status" value="1"/>
</dbReference>
<evidence type="ECO:0000313" key="7">
    <source>
        <dbReference type="EMBL" id="SEF46663.1"/>
    </source>
</evidence>
<feature type="chain" id="PRO_5009283718" evidence="4">
    <location>
        <begin position="22"/>
        <end position="305"/>
    </location>
</feature>
<keyword evidence="4" id="KW-0732">Signal</keyword>
<evidence type="ECO:0000259" key="6">
    <source>
        <dbReference type="SMART" id="SM00892"/>
    </source>
</evidence>
<dbReference type="PANTHER" id="PTHR13966">
    <property type="entry name" value="ENDONUCLEASE RELATED"/>
    <property type="match status" value="1"/>
</dbReference>
<evidence type="ECO:0000256" key="1">
    <source>
        <dbReference type="PIRSR" id="PIRSR640255-1"/>
    </source>
</evidence>
<organism evidence="7 8">
    <name type="scientific">Xylanibacter ruminicola</name>
    <name type="common">Prevotella ruminicola</name>
    <dbReference type="NCBI Taxonomy" id="839"/>
    <lineage>
        <taxon>Bacteria</taxon>
        <taxon>Pseudomonadati</taxon>
        <taxon>Bacteroidota</taxon>
        <taxon>Bacteroidia</taxon>
        <taxon>Bacteroidales</taxon>
        <taxon>Prevotellaceae</taxon>
        <taxon>Xylanibacter</taxon>
    </lineage>
</organism>
<dbReference type="GO" id="GO:0046872">
    <property type="term" value="F:metal ion binding"/>
    <property type="evidence" value="ECO:0007669"/>
    <property type="project" value="UniProtKB-KW"/>
</dbReference>
<dbReference type="InterPro" id="IPR001604">
    <property type="entry name" value="Endo_G_ENPP1-like_dom"/>
</dbReference>
<keyword evidence="7" id="KW-0540">Nuclease</keyword>
<dbReference type="InterPro" id="IPR020821">
    <property type="entry name" value="ENPP1-3/EXOG-like_nuc-like"/>
</dbReference>
<feature type="domain" description="ENPP1-3/EXOG-like endonuclease/phosphodiesterase" evidence="5">
    <location>
        <begin position="72"/>
        <end position="285"/>
    </location>
</feature>